<dbReference type="SUPFAM" id="SSF53098">
    <property type="entry name" value="Ribonuclease H-like"/>
    <property type="match status" value="1"/>
</dbReference>
<comment type="caution">
    <text evidence="2">The sequence shown here is derived from an EMBL/GenBank/DDBJ whole genome shotgun (WGS) entry which is preliminary data.</text>
</comment>
<organism evidence="2 3">
    <name type="scientific">Rhizophagus irregularis (strain DAOM 197198w)</name>
    <name type="common">Glomus intraradices</name>
    <dbReference type="NCBI Taxonomy" id="1432141"/>
    <lineage>
        <taxon>Eukaryota</taxon>
        <taxon>Fungi</taxon>
        <taxon>Fungi incertae sedis</taxon>
        <taxon>Mucoromycota</taxon>
        <taxon>Glomeromycotina</taxon>
        <taxon>Glomeromycetes</taxon>
        <taxon>Glomerales</taxon>
        <taxon>Glomeraceae</taxon>
        <taxon>Rhizophagus</taxon>
    </lineage>
</organism>
<dbReference type="InterPro" id="IPR007021">
    <property type="entry name" value="DUF659"/>
</dbReference>
<dbReference type="AlphaFoldDB" id="A0A015J8C0"/>
<evidence type="ECO:0000313" key="2">
    <source>
        <dbReference type="EMBL" id="EXX63115.1"/>
    </source>
</evidence>
<evidence type="ECO:0000259" key="1">
    <source>
        <dbReference type="Pfam" id="PF04937"/>
    </source>
</evidence>
<accession>A0A015J8C0</accession>
<gene>
    <name evidence="2" type="ORF">RirG_155340</name>
</gene>
<dbReference type="Pfam" id="PF04937">
    <property type="entry name" value="DUF659"/>
    <property type="match status" value="1"/>
</dbReference>
<feature type="domain" description="DUF659" evidence="1">
    <location>
        <begin position="13"/>
        <end position="92"/>
    </location>
</feature>
<dbReference type="HOGENOM" id="CLU_064139_2_0_1"/>
<evidence type="ECO:0000313" key="3">
    <source>
        <dbReference type="Proteomes" id="UP000022910"/>
    </source>
</evidence>
<name>A0A015J8C0_RHIIW</name>
<reference evidence="2 3" key="1">
    <citation type="submission" date="2014-02" db="EMBL/GenBank/DDBJ databases">
        <title>Single nucleus genome sequencing reveals high similarity among nuclei of an endomycorrhizal fungus.</title>
        <authorList>
            <person name="Lin K."/>
            <person name="Geurts R."/>
            <person name="Zhang Z."/>
            <person name="Limpens E."/>
            <person name="Saunders D.G."/>
            <person name="Mu D."/>
            <person name="Pang E."/>
            <person name="Cao H."/>
            <person name="Cha H."/>
            <person name="Lin T."/>
            <person name="Zhou Q."/>
            <person name="Shang Y."/>
            <person name="Li Y."/>
            <person name="Ivanov S."/>
            <person name="Sharma T."/>
            <person name="Velzen R.V."/>
            <person name="Ruijter N.D."/>
            <person name="Aanen D.K."/>
            <person name="Win J."/>
            <person name="Kamoun S."/>
            <person name="Bisseling T."/>
            <person name="Huang S."/>
        </authorList>
    </citation>
    <scope>NUCLEOTIDE SEQUENCE [LARGE SCALE GENOMIC DNA]</scope>
    <source>
        <strain evidence="3">DAOM197198w</strain>
    </source>
</reference>
<proteinExistence type="predicted"/>
<dbReference type="Proteomes" id="UP000022910">
    <property type="component" value="Unassembled WGS sequence"/>
</dbReference>
<dbReference type="EMBL" id="JEMT01024099">
    <property type="protein sequence ID" value="EXX63115.1"/>
    <property type="molecule type" value="Genomic_DNA"/>
</dbReference>
<keyword evidence="3" id="KW-1185">Reference proteome</keyword>
<dbReference type="InterPro" id="IPR012337">
    <property type="entry name" value="RNaseH-like_sf"/>
</dbReference>
<protein>
    <recommendedName>
        <fullName evidence="1">DUF659 domain-containing protein</fullName>
    </recommendedName>
</protein>
<sequence>MTPSRKEYLYQLSDLSENSHTAEYLVTVIEKVIEGIGENRICAVVSDNAANVRNAQKIIHENHPTIENVRCVAHSINLIACDIVKEKFGERLLKGVNILTTFFRSSHQANAKLA</sequence>